<evidence type="ECO:0000313" key="6">
    <source>
        <dbReference type="EMBL" id="CEJ09557.1"/>
    </source>
</evidence>
<evidence type="ECO:0000313" key="5">
    <source>
        <dbReference type="EMBL" id="CAA7600179.1"/>
    </source>
</evidence>
<dbReference type="EMBL" id="CDGJ01000134">
    <property type="protein sequence ID" value="CEJ09557.1"/>
    <property type="molecule type" value="Genomic_DNA"/>
</dbReference>
<protein>
    <submittedName>
        <fullName evidence="6">Hydrogenase maturation protease</fullName>
    </submittedName>
    <submittedName>
        <fullName evidence="5">Peptidase HybD-like domain protein</fullName>
        <ecNumber evidence="5">3.4.-.-</ecNumber>
    </submittedName>
</protein>
<dbReference type="PRINTS" id="PR00446">
    <property type="entry name" value="HYDRGNUPTAKE"/>
</dbReference>
<dbReference type="NCBIfam" id="TIGR00072">
    <property type="entry name" value="hydrog_prot"/>
    <property type="match status" value="1"/>
</dbReference>
<dbReference type="Pfam" id="PF01750">
    <property type="entry name" value="HycI"/>
    <property type="match status" value="1"/>
</dbReference>
<dbReference type="Gene3D" id="3.40.50.1450">
    <property type="entry name" value="HybD-like"/>
    <property type="match status" value="1"/>
</dbReference>
<dbReference type="KEGG" id="aacx:DEACI_0831"/>
<dbReference type="RefSeq" id="WP_240983887.1">
    <property type="nucleotide sequence ID" value="NZ_CDGJ01000134.1"/>
</dbReference>
<dbReference type="SUPFAM" id="SSF53163">
    <property type="entry name" value="HybD-like"/>
    <property type="match status" value="1"/>
</dbReference>
<dbReference type="AlphaFoldDB" id="A0A8S0W6V5"/>
<evidence type="ECO:0000256" key="2">
    <source>
        <dbReference type="ARBA" id="ARBA00022670"/>
    </source>
</evidence>
<keyword evidence="2 6" id="KW-0645">Protease</keyword>
<dbReference type="InterPro" id="IPR000671">
    <property type="entry name" value="Peptidase_A31"/>
</dbReference>
<evidence type="ECO:0000256" key="1">
    <source>
        <dbReference type="ARBA" id="ARBA00006814"/>
    </source>
</evidence>
<dbReference type="GO" id="GO:0016485">
    <property type="term" value="P:protein processing"/>
    <property type="evidence" value="ECO:0007669"/>
    <property type="project" value="TreeGrafter"/>
</dbReference>
<proteinExistence type="inferred from homology"/>
<organism evidence="5">
    <name type="scientific">Acididesulfobacillus acetoxydans</name>
    <dbReference type="NCBI Taxonomy" id="1561005"/>
    <lineage>
        <taxon>Bacteria</taxon>
        <taxon>Bacillati</taxon>
        <taxon>Bacillota</taxon>
        <taxon>Clostridia</taxon>
        <taxon>Eubacteriales</taxon>
        <taxon>Peptococcaceae</taxon>
        <taxon>Acididesulfobacillus</taxon>
    </lineage>
</organism>
<name>A0A8S0W6V5_9FIRM</name>
<evidence type="ECO:0000256" key="4">
    <source>
        <dbReference type="ARBA" id="ARBA00022801"/>
    </source>
</evidence>
<dbReference type="PANTHER" id="PTHR30302">
    <property type="entry name" value="HYDROGENASE 1 MATURATION PROTEASE"/>
    <property type="match status" value="1"/>
</dbReference>
<dbReference type="EC" id="3.4.-.-" evidence="5"/>
<dbReference type="GO" id="GO:0008047">
    <property type="term" value="F:enzyme activator activity"/>
    <property type="evidence" value="ECO:0007669"/>
    <property type="project" value="InterPro"/>
</dbReference>
<keyword evidence="7" id="KW-1185">Reference proteome</keyword>
<reference evidence="5" key="2">
    <citation type="submission" date="2020-01" db="EMBL/GenBank/DDBJ databases">
        <authorList>
            <person name="Hornung B."/>
        </authorList>
    </citation>
    <scope>NUCLEOTIDE SEQUENCE</scope>
    <source>
        <strain evidence="5">PacBioINE</strain>
    </source>
</reference>
<dbReference type="Proteomes" id="UP001071230">
    <property type="component" value="Unassembled WGS sequence"/>
</dbReference>
<accession>A0A8S0W6V5</accession>
<dbReference type="PANTHER" id="PTHR30302:SF1">
    <property type="entry name" value="HYDROGENASE 2 MATURATION PROTEASE"/>
    <property type="match status" value="1"/>
</dbReference>
<dbReference type="CDD" id="cd06062">
    <property type="entry name" value="H2MP_MemB-H2up"/>
    <property type="match status" value="1"/>
</dbReference>
<evidence type="ECO:0000313" key="7">
    <source>
        <dbReference type="Proteomes" id="UP001071230"/>
    </source>
</evidence>
<comment type="similarity">
    <text evidence="1">Belongs to the peptidase A31 family.</text>
</comment>
<dbReference type="Proteomes" id="UP000836597">
    <property type="component" value="Chromosome"/>
</dbReference>
<keyword evidence="3" id="KW-0064">Aspartyl protease</keyword>
<gene>
    <name evidence="5" type="ORF">DEACI_0831</name>
    <name evidence="6" type="ORF">DEACI_4042</name>
</gene>
<reference evidence="6" key="1">
    <citation type="submission" date="2014-11" db="EMBL/GenBank/DDBJ databases">
        <authorList>
            <person name="Hornung B.V."/>
        </authorList>
    </citation>
    <scope>NUCLEOTIDE SEQUENCE</scope>
    <source>
        <strain evidence="6">INE</strain>
    </source>
</reference>
<dbReference type="EMBL" id="LR746496">
    <property type="protein sequence ID" value="CAA7600179.1"/>
    <property type="molecule type" value="Genomic_DNA"/>
</dbReference>
<dbReference type="GO" id="GO:0004190">
    <property type="term" value="F:aspartic-type endopeptidase activity"/>
    <property type="evidence" value="ECO:0007669"/>
    <property type="project" value="UniProtKB-KW"/>
</dbReference>
<dbReference type="InterPro" id="IPR023430">
    <property type="entry name" value="Pept_HybD-like_dom_sf"/>
</dbReference>
<sequence>MSVAAHAKTLILGVGNELLQDEGLGIHAARLLTHYDLPPNVEVIEAGTAGPQLLSLIEGVEHLIVLDSIDAKAEPGAIFHFKPADLGAFPQGYMASIHDVGLLEVLQIADLLGQEPDTDIFAMQPAVIAWGLAPSPEIQARLRDFTNLVYSELAPAPGRAGA</sequence>
<keyword evidence="4 5" id="KW-0378">Hydrolase</keyword>
<evidence type="ECO:0000256" key="3">
    <source>
        <dbReference type="ARBA" id="ARBA00022750"/>
    </source>
</evidence>